<dbReference type="EnsemblBacteria" id="AGY32501">
    <property type="protein sequence ID" value="AGY32501"/>
    <property type="gene ID" value="RSP_7674"/>
</dbReference>
<proteinExistence type="predicted"/>
<dbReference type="EMBL" id="CP000147">
    <property type="protein sequence ID" value="AGY32501.1"/>
    <property type="molecule type" value="Genomic_DNA"/>
</dbReference>
<dbReference type="KEGG" id="rsp:RSP_7674"/>
<dbReference type="Pfam" id="PF07704">
    <property type="entry name" value="PSK_trans_fac"/>
    <property type="match status" value="1"/>
</dbReference>
<reference evidence="2" key="1">
    <citation type="submission" date="2005-09" db="EMBL/GenBank/DDBJ databases">
        <title>Complete sequence of plasmid D of Rhodobacter sphaeroides 2.4.1.</title>
        <authorList>
            <person name="Copeland A."/>
            <person name="Lucas S."/>
            <person name="Lapidus A."/>
            <person name="Barry K."/>
            <person name="Detter J.C."/>
            <person name="Glavina T."/>
            <person name="Hammon N."/>
            <person name="Israni S."/>
            <person name="Pitluck S."/>
            <person name="Richardson P."/>
            <person name="Mackenzie C."/>
            <person name="Choudhary M."/>
            <person name="Larimer F."/>
            <person name="Hauser L.J."/>
            <person name="Land M."/>
            <person name="Donohue T.J."/>
            <person name="Kaplan S."/>
        </authorList>
    </citation>
    <scope>NUCLEOTIDE SEQUENCE [LARGE SCALE GENOMIC DNA]</scope>
    <source>
        <strain evidence="2">ATCC 17023 / DSM 158 / JCM 6121 / CCUG 31486 / LMG 2827 / NBRC 12203 / NCIMB 8253 / ATH 2.4.1.</strain>
        <plasmid evidence="2">pRS241d</plasmid>
    </source>
</reference>
<dbReference type="OrthoDB" id="8301496at2"/>
<geneLocation type="plasmid" evidence="2">
    <name>pRS241d</name>
</geneLocation>
<dbReference type="InterPro" id="IPR011660">
    <property type="entry name" value="VapB-like"/>
</dbReference>
<accession>U5NMY6</accession>
<sequence>MALYIKDAEVDELASNLARLTGKSKTASVRAALEAAIATHRNMPSLAERVLELQKRVRDNGFKDDPRGRS</sequence>
<protein>
    <recommendedName>
        <fullName evidence="3">Transcription factor</fullName>
    </recommendedName>
</protein>
<dbReference type="AlphaFoldDB" id="U5NMY6"/>
<organism evidence="1 2">
    <name type="scientific">Cereibacter sphaeroides (strain ATCC 17023 / DSM 158 / JCM 6121 / CCUG 31486 / LMG 2827 / NBRC 12203 / NCIMB 8253 / ATH 2.4.1.)</name>
    <name type="common">Rhodobacter sphaeroides</name>
    <dbReference type="NCBI Taxonomy" id="272943"/>
    <lineage>
        <taxon>Bacteria</taxon>
        <taxon>Pseudomonadati</taxon>
        <taxon>Pseudomonadota</taxon>
        <taxon>Alphaproteobacteria</taxon>
        <taxon>Rhodobacterales</taxon>
        <taxon>Paracoccaceae</taxon>
        <taxon>Cereibacter</taxon>
    </lineage>
</organism>
<keyword evidence="1" id="KW-0614">Plasmid</keyword>
<gene>
    <name evidence="1" type="ORF">RSP_7674</name>
</gene>
<evidence type="ECO:0000313" key="1">
    <source>
        <dbReference type="EMBL" id="AGY32501.1"/>
    </source>
</evidence>
<dbReference type="Proteomes" id="UP000002703">
    <property type="component" value="Plasmid D"/>
</dbReference>
<evidence type="ECO:0008006" key="3">
    <source>
        <dbReference type="Google" id="ProtNLM"/>
    </source>
</evidence>
<dbReference type="GeneID" id="17312304"/>
<keyword evidence="2" id="KW-1185">Reference proteome</keyword>
<dbReference type="RefSeq" id="WP_017140533.1">
    <property type="nucleotide sequence ID" value="NC_007490.2"/>
</dbReference>
<name>U5NMY6_CERS4</name>
<evidence type="ECO:0000313" key="2">
    <source>
        <dbReference type="Proteomes" id="UP000002703"/>
    </source>
</evidence>